<feature type="signal peptide" evidence="1">
    <location>
        <begin position="1"/>
        <end position="21"/>
    </location>
</feature>
<gene>
    <name evidence="2" type="ORF">HMPREF9140_00239</name>
</gene>
<sequence length="488" mass="53503">MKINTLFSISLTMLLFFTGCASDTPNNEPIKPQEPDTKGLTAFVEEDNNSKTRTTGDYDGSGINFYWTEGDRLWVNNVTLIQDKKNTISKDLVNHPTIPTAVKRAATAMFYFEGSFTAPSYPVRYTGKGSTVGDKVTFKPTQRQLVANDASHIGECGDCGVATATKSAGSGKYNFTIEHKASYLTLLPYSTIYFATTVKITQIKITTDEALSGQFDFDDNGIDLGSRPTPTPANRSITLTLAGGGTNGFTLPVTVTPKTNAAVMVLPPGTYHNVKIEYTIYDQNTGVGTTLKKEYAMLTFHPGQNKKVSTDLKQMKVFVTPMGGYNGQGPNTNETMWYMHRGNPHMDITMVYAARRYNGYPANICLGGIWIKKKAYIAGFRGDVAPDGTNYITSGGWASPDYSDVNDYEITIPFGNPQDDSYLFLPSVYADGGTALKSGNGSIRYWMSTSFQRGGFKGQVFASDRAPHNLGIGNNYSDVVMAYWPWPR</sequence>
<reference evidence="2 3" key="1">
    <citation type="submission" date="2011-12" db="EMBL/GenBank/DDBJ databases">
        <title>The Genome Sequence of Prevotella micans F0438.</title>
        <authorList>
            <consortium name="The Broad Institute Genome Sequencing Platform"/>
            <person name="Earl A."/>
            <person name="Ward D."/>
            <person name="Feldgarden M."/>
            <person name="Gevers D."/>
            <person name="Izard J."/>
            <person name="Baranova O.V."/>
            <person name="Blanton J.M."/>
            <person name="Wade W.G."/>
            <person name="Dewhirst F.E."/>
            <person name="Young S.K."/>
            <person name="Zeng Q."/>
            <person name="Gargeya S."/>
            <person name="Fitzgerald M."/>
            <person name="Haas B."/>
            <person name="Abouelleil A."/>
            <person name="Alvarado L."/>
            <person name="Arachchi H.M."/>
            <person name="Berlin A."/>
            <person name="Chapman S.B."/>
            <person name="Gearin G."/>
            <person name="Goldberg J."/>
            <person name="Griggs A."/>
            <person name="Gujja S."/>
            <person name="Hansen M."/>
            <person name="Heiman D."/>
            <person name="Howarth C."/>
            <person name="Larimer J."/>
            <person name="Lui A."/>
            <person name="MacDonald P.J.P."/>
            <person name="McCowen C."/>
            <person name="Montmayeur A."/>
            <person name="Murphy C."/>
            <person name="Neiman D."/>
            <person name="Pearson M."/>
            <person name="Priest M."/>
            <person name="Roberts A."/>
            <person name="Saif S."/>
            <person name="Shea T."/>
            <person name="Sisk P."/>
            <person name="Stolte C."/>
            <person name="Sykes S."/>
            <person name="Wortman J."/>
            <person name="Nusbaum C."/>
            <person name="Birren B."/>
        </authorList>
    </citation>
    <scope>NUCLEOTIDE SEQUENCE [LARGE SCALE GENOMIC DNA]</scope>
    <source>
        <strain evidence="2 3">F0438</strain>
    </source>
</reference>
<evidence type="ECO:0008006" key="4">
    <source>
        <dbReference type="Google" id="ProtNLM"/>
    </source>
</evidence>
<accession>H1Q001</accession>
<dbReference type="EMBL" id="AGWK01000007">
    <property type="protein sequence ID" value="EHO74418.1"/>
    <property type="molecule type" value="Genomic_DNA"/>
</dbReference>
<dbReference type="Proteomes" id="UP000016023">
    <property type="component" value="Unassembled WGS sequence"/>
</dbReference>
<feature type="chain" id="PRO_5003553609" description="Lipoprotein" evidence="1">
    <location>
        <begin position="22"/>
        <end position="488"/>
    </location>
</feature>
<evidence type="ECO:0000256" key="1">
    <source>
        <dbReference type="SAM" id="SignalP"/>
    </source>
</evidence>
<dbReference type="HOGENOM" id="CLU_035806_0_0_10"/>
<evidence type="ECO:0000313" key="2">
    <source>
        <dbReference type="EMBL" id="EHO74418.1"/>
    </source>
</evidence>
<organism evidence="2 3">
    <name type="scientific">Prevotella micans F0438</name>
    <dbReference type="NCBI Taxonomy" id="883158"/>
    <lineage>
        <taxon>Bacteria</taxon>
        <taxon>Pseudomonadati</taxon>
        <taxon>Bacteroidota</taxon>
        <taxon>Bacteroidia</taxon>
        <taxon>Bacteroidales</taxon>
        <taxon>Prevotellaceae</taxon>
        <taxon>Prevotella</taxon>
    </lineage>
</organism>
<keyword evidence="3" id="KW-1185">Reference proteome</keyword>
<proteinExistence type="predicted"/>
<keyword evidence="1" id="KW-0732">Signal</keyword>
<dbReference type="AlphaFoldDB" id="H1Q001"/>
<comment type="caution">
    <text evidence="2">The sequence shown here is derived from an EMBL/GenBank/DDBJ whole genome shotgun (WGS) entry which is preliminary data.</text>
</comment>
<protein>
    <recommendedName>
        <fullName evidence="4">Lipoprotein</fullName>
    </recommendedName>
</protein>
<dbReference type="PATRIC" id="fig|883158.3.peg.247"/>
<dbReference type="PROSITE" id="PS51257">
    <property type="entry name" value="PROKAR_LIPOPROTEIN"/>
    <property type="match status" value="1"/>
</dbReference>
<name>H1Q001_9BACT</name>
<evidence type="ECO:0000313" key="3">
    <source>
        <dbReference type="Proteomes" id="UP000016023"/>
    </source>
</evidence>
<dbReference type="RefSeq" id="WP_006951166.1">
    <property type="nucleotide sequence ID" value="NZ_JH594521.1"/>
</dbReference>